<organism evidence="7 8">
    <name type="scientific">Acinetobacter boissieri</name>
    <dbReference type="NCBI Taxonomy" id="1219383"/>
    <lineage>
        <taxon>Bacteria</taxon>
        <taxon>Pseudomonadati</taxon>
        <taxon>Pseudomonadota</taxon>
        <taxon>Gammaproteobacteria</taxon>
        <taxon>Moraxellales</taxon>
        <taxon>Moraxellaceae</taxon>
        <taxon>Acinetobacter</taxon>
    </lineage>
</organism>
<dbReference type="SUPFAM" id="SSF55729">
    <property type="entry name" value="Acyl-CoA N-acyltransferases (Nat)"/>
    <property type="match status" value="1"/>
</dbReference>
<evidence type="ECO:0000259" key="5">
    <source>
        <dbReference type="Pfam" id="PF04376"/>
    </source>
</evidence>
<gene>
    <name evidence="4" type="primary">bpt</name>
    <name evidence="7" type="ORF">SAMN05421733_1053</name>
</gene>
<protein>
    <recommendedName>
        <fullName evidence="4">Aspartate/glutamate leucyltransferase</fullName>
        <ecNumber evidence="4">2.3.2.29</ecNumber>
    </recommendedName>
</protein>
<comment type="catalytic activity">
    <reaction evidence="4">
        <text>N-terminal L-glutamyl-[protein] + L-leucyl-tRNA(Leu) = N-terminal L-leucyl-L-glutamyl-[protein] + tRNA(Leu) + H(+)</text>
        <dbReference type="Rhea" id="RHEA:50412"/>
        <dbReference type="Rhea" id="RHEA-COMP:9613"/>
        <dbReference type="Rhea" id="RHEA-COMP:9622"/>
        <dbReference type="Rhea" id="RHEA-COMP:12664"/>
        <dbReference type="Rhea" id="RHEA-COMP:12668"/>
        <dbReference type="ChEBI" id="CHEBI:15378"/>
        <dbReference type="ChEBI" id="CHEBI:64721"/>
        <dbReference type="ChEBI" id="CHEBI:78442"/>
        <dbReference type="ChEBI" id="CHEBI:78494"/>
        <dbReference type="ChEBI" id="CHEBI:133041"/>
        <dbReference type="EC" id="2.3.2.29"/>
    </reaction>
</comment>
<dbReference type="Pfam" id="PF04376">
    <property type="entry name" value="ATE_N"/>
    <property type="match status" value="1"/>
</dbReference>
<evidence type="ECO:0000256" key="1">
    <source>
        <dbReference type="ARBA" id="ARBA00022490"/>
    </source>
</evidence>
<keyword evidence="2 4" id="KW-0808">Transferase</keyword>
<dbReference type="GO" id="GO:0071596">
    <property type="term" value="P:ubiquitin-dependent protein catabolic process via the N-end rule pathway"/>
    <property type="evidence" value="ECO:0007669"/>
    <property type="project" value="InterPro"/>
</dbReference>
<comment type="subcellular location">
    <subcellularLocation>
        <location evidence="4">Cytoplasm</location>
    </subcellularLocation>
</comment>
<dbReference type="NCBIfam" id="NF002342">
    <property type="entry name" value="PRK01305.1-3"/>
    <property type="match status" value="1"/>
</dbReference>
<dbReference type="PANTHER" id="PTHR21367:SF1">
    <property type="entry name" value="ARGINYL-TRNA--PROTEIN TRANSFERASE 1"/>
    <property type="match status" value="1"/>
</dbReference>
<comment type="catalytic activity">
    <reaction evidence="4">
        <text>N-terminal L-aspartyl-[protein] + L-leucyl-tRNA(Leu) = N-terminal L-leucyl-L-aspartyl-[protein] + tRNA(Leu) + H(+)</text>
        <dbReference type="Rhea" id="RHEA:50420"/>
        <dbReference type="Rhea" id="RHEA-COMP:9613"/>
        <dbReference type="Rhea" id="RHEA-COMP:9622"/>
        <dbReference type="Rhea" id="RHEA-COMP:12669"/>
        <dbReference type="Rhea" id="RHEA-COMP:12674"/>
        <dbReference type="ChEBI" id="CHEBI:15378"/>
        <dbReference type="ChEBI" id="CHEBI:64720"/>
        <dbReference type="ChEBI" id="CHEBI:78442"/>
        <dbReference type="ChEBI" id="CHEBI:78494"/>
        <dbReference type="ChEBI" id="CHEBI:133042"/>
        <dbReference type="EC" id="2.3.2.29"/>
    </reaction>
</comment>
<comment type="function">
    <text evidence="4">Functions in the N-end rule pathway of protein degradation where it conjugates Leu from its aminoacyl-tRNA to the N-termini of proteins containing an N-terminal aspartate or glutamate.</text>
</comment>
<evidence type="ECO:0000256" key="2">
    <source>
        <dbReference type="ARBA" id="ARBA00022679"/>
    </source>
</evidence>
<dbReference type="NCBIfam" id="NF002341">
    <property type="entry name" value="PRK01305.1-1"/>
    <property type="match status" value="1"/>
</dbReference>
<dbReference type="AlphaFoldDB" id="A0A1G6HEP1"/>
<evidence type="ECO:0000313" key="8">
    <source>
        <dbReference type="Proteomes" id="UP000242501"/>
    </source>
</evidence>
<feature type="domain" description="N-end aminoacyl transferase N-terminal" evidence="5">
    <location>
        <begin position="21"/>
        <end position="91"/>
    </location>
</feature>
<evidence type="ECO:0000256" key="4">
    <source>
        <dbReference type="HAMAP-Rule" id="MF_00689"/>
    </source>
</evidence>
<keyword evidence="1 4" id="KW-0963">Cytoplasm</keyword>
<dbReference type="InterPro" id="IPR016181">
    <property type="entry name" value="Acyl_CoA_acyltransferase"/>
</dbReference>
<evidence type="ECO:0000256" key="3">
    <source>
        <dbReference type="ARBA" id="ARBA00023315"/>
    </source>
</evidence>
<dbReference type="RefSeq" id="WP_092747701.1">
    <property type="nucleotide sequence ID" value="NZ_FMYL01000005.1"/>
</dbReference>
<feature type="domain" description="N-end rule aminoacyl transferase C-terminal" evidence="6">
    <location>
        <begin position="113"/>
        <end position="233"/>
    </location>
</feature>
<dbReference type="EC" id="2.3.2.29" evidence="4"/>
<dbReference type="PANTHER" id="PTHR21367">
    <property type="entry name" value="ARGININE-TRNA-PROTEIN TRANSFERASE 1"/>
    <property type="match status" value="1"/>
</dbReference>
<dbReference type="Proteomes" id="UP000242501">
    <property type="component" value="Unassembled WGS sequence"/>
</dbReference>
<sequence length="271" mass="31899">MNTYNSKFSLAELQYFLSPSHDCSYLSYKPSRMVFLDPTQKIDVLTLSDLSRTGFRRSGDYVYKPECHSCRQCLSCRIVVDVFQMNSQQKKTWKKNKDLEMKIRPVSQATTAHYKLYEKYINARHQDGDMYPPSPEQFKSFLVNSCTESFFLELWKEQQLISVATCDVLDDGLSAVYTFFDPEESRRSLGVFTILKQIEYVQSLNLDFVYLGYWVPHSKKMNYKSQYLPFDLLIDGEWRNFNKSLTDEEVVKLGESLMHKFPANWQDIIEQ</sequence>
<dbReference type="InterPro" id="IPR007472">
    <property type="entry name" value="N-end_Aminoacyl_Trfase_C"/>
</dbReference>
<dbReference type="PIRSF" id="PIRSF037208">
    <property type="entry name" value="ATE_pro_prd"/>
    <property type="match status" value="1"/>
</dbReference>
<dbReference type="GO" id="GO:0004057">
    <property type="term" value="F:arginyl-tRNA--protein transferase activity"/>
    <property type="evidence" value="ECO:0007669"/>
    <property type="project" value="InterPro"/>
</dbReference>
<dbReference type="GO" id="GO:0005737">
    <property type="term" value="C:cytoplasm"/>
    <property type="evidence" value="ECO:0007669"/>
    <property type="project" value="UniProtKB-SubCell"/>
</dbReference>
<dbReference type="InterPro" id="IPR017138">
    <property type="entry name" value="Asp_Glu_LeuTrfase"/>
</dbReference>
<evidence type="ECO:0000313" key="7">
    <source>
        <dbReference type="EMBL" id="SDB91896.1"/>
    </source>
</evidence>
<accession>A0A1G6HEP1</accession>
<proteinExistence type="inferred from homology"/>
<dbReference type="EMBL" id="FMYL01000005">
    <property type="protein sequence ID" value="SDB91896.1"/>
    <property type="molecule type" value="Genomic_DNA"/>
</dbReference>
<dbReference type="STRING" id="1219383.SAMN05421733_1053"/>
<name>A0A1G6HEP1_9GAMM</name>
<keyword evidence="3 4" id="KW-0012">Acyltransferase</keyword>
<dbReference type="GO" id="GO:0008914">
    <property type="term" value="F:leucyl-tRNA--protein transferase activity"/>
    <property type="evidence" value="ECO:0007669"/>
    <property type="project" value="UniProtKB-UniRule"/>
</dbReference>
<dbReference type="Pfam" id="PF04377">
    <property type="entry name" value="ATE_C"/>
    <property type="match status" value="1"/>
</dbReference>
<dbReference type="OrthoDB" id="9782022at2"/>
<dbReference type="InterPro" id="IPR007471">
    <property type="entry name" value="N-end_Aminoacyl_Trfase_N"/>
</dbReference>
<dbReference type="HAMAP" id="MF_00689">
    <property type="entry name" value="Bpt"/>
    <property type="match status" value="1"/>
</dbReference>
<keyword evidence="8" id="KW-1185">Reference proteome</keyword>
<dbReference type="NCBIfam" id="NF002346">
    <property type="entry name" value="PRK01305.2-3"/>
    <property type="match status" value="1"/>
</dbReference>
<reference evidence="8" key="1">
    <citation type="submission" date="2016-09" db="EMBL/GenBank/DDBJ databases">
        <authorList>
            <person name="Varghese N."/>
            <person name="Submissions S."/>
        </authorList>
    </citation>
    <scope>NUCLEOTIDE SEQUENCE [LARGE SCALE GENOMIC DNA]</scope>
    <source>
        <strain evidence="8">ANC 4422</strain>
    </source>
</reference>
<evidence type="ECO:0000259" key="6">
    <source>
        <dbReference type="Pfam" id="PF04377"/>
    </source>
</evidence>
<comment type="similarity">
    <text evidence="4">Belongs to the R-transferase family. Bpt subfamily.</text>
</comment>
<dbReference type="InterPro" id="IPR030700">
    <property type="entry name" value="N-end_Aminoacyl_Trfase"/>
</dbReference>